<evidence type="ECO:0000313" key="3">
    <source>
        <dbReference type="Proteomes" id="UP000671913"/>
    </source>
</evidence>
<dbReference type="Proteomes" id="UP000671913">
    <property type="component" value="Chromosome"/>
</dbReference>
<dbReference type="GO" id="GO:0022857">
    <property type="term" value="F:transmembrane transporter activity"/>
    <property type="evidence" value="ECO:0007669"/>
    <property type="project" value="InterPro"/>
</dbReference>
<keyword evidence="1" id="KW-0472">Membrane</keyword>
<feature type="transmembrane region" description="Helical" evidence="1">
    <location>
        <begin position="32"/>
        <end position="51"/>
    </location>
</feature>
<gene>
    <name evidence="2" type="ORF">ACETAC_07580</name>
</gene>
<evidence type="ECO:0000313" key="2">
    <source>
        <dbReference type="EMBL" id="QSZ26751.1"/>
    </source>
</evidence>
<dbReference type="AlphaFoldDB" id="A0A975AUM9"/>
<keyword evidence="1" id="KW-1133">Transmembrane helix</keyword>
<dbReference type="EMBL" id="CP060096">
    <property type="protein sequence ID" value="QSZ26751.1"/>
    <property type="molecule type" value="Genomic_DNA"/>
</dbReference>
<dbReference type="RefSeq" id="WP_284679433.1">
    <property type="nucleotide sequence ID" value="NZ_CP060096.1"/>
</dbReference>
<reference evidence="2" key="1">
    <citation type="submission" date="2020-08" db="EMBL/GenBank/DDBJ databases">
        <title>Genomic insights into the carbon and energy metabolism of the first obligate autotrophic acetogenic bacterium Aceticella autotrophica gen. nov., sp. nov.</title>
        <authorList>
            <person name="Toshchakov S.V."/>
            <person name="Elcheninov A.G."/>
            <person name="Kublanov I.V."/>
            <person name="Frolov E.N."/>
            <person name="Lebedinsky A.V."/>
        </authorList>
    </citation>
    <scope>NUCLEOTIDE SEQUENCE</scope>
    <source>
        <strain evidence="2">3443-3Ac</strain>
    </source>
</reference>
<keyword evidence="3" id="KW-1185">Reference proteome</keyword>
<dbReference type="Pfam" id="PF12822">
    <property type="entry name" value="ECF_trnsprt"/>
    <property type="match status" value="1"/>
</dbReference>
<dbReference type="Gene3D" id="1.10.1760.20">
    <property type="match status" value="1"/>
</dbReference>
<proteinExistence type="predicted"/>
<feature type="transmembrane region" description="Helical" evidence="1">
    <location>
        <begin position="81"/>
        <end position="99"/>
    </location>
</feature>
<feature type="transmembrane region" description="Helical" evidence="1">
    <location>
        <begin position="56"/>
        <end position="75"/>
    </location>
</feature>
<sequence>MKNNNVTKLIQASIFLALAMILQIIGRNFVQINPILIGPLISTIIFLTTYISGLSLGILIGILIPLLGILIGVVAGPFIPFVPVMILGNIILIITFGILMYKGRTFLYAGIALSSILRYLFMTFASQYLINIFNLNIPQKILQQVLMLLSTPQLINALIGGIIAIIIIEILNKRKLNFLKNLK</sequence>
<protein>
    <submittedName>
        <fullName evidence="2">ECF transporter S component</fullName>
    </submittedName>
</protein>
<accession>A0A975AUM9</accession>
<feature type="transmembrane region" description="Helical" evidence="1">
    <location>
        <begin position="106"/>
        <end position="130"/>
    </location>
</feature>
<keyword evidence="1" id="KW-0812">Transmembrane</keyword>
<evidence type="ECO:0000256" key="1">
    <source>
        <dbReference type="SAM" id="Phobius"/>
    </source>
</evidence>
<organism evidence="2 3">
    <name type="scientific">Aceticella autotrophica</name>
    <dbReference type="NCBI Taxonomy" id="2755338"/>
    <lineage>
        <taxon>Bacteria</taxon>
        <taxon>Bacillati</taxon>
        <taxon>Bacillota</taxon>
        <taxon>Clostridia</taxon>
        <taxon>Thermoanaerobacterales</taxon>
        <taxon>Thermoanaerobacteraceae</taxon>
        <taxon>Aceticella</taxon>
    </lineage>
</organism>
<feature type="transmembrane region" description="Helical" evidence="1">
    <location>
        <begin position="150"/>
        <end position="171"/>
    </location>
</feature>
<feature type="transmembrane region" description="Helical" evidence="1">
    <location>
        <begin position="9"/>
        <end position="26"/>
    </location>
</feature>
<dbReference type="KEGG" id="aaut:ACETAC_07580"/>
<dbReference type="InterPro" id="IPR024529">
    <property type="entry name" value="ECF_trnsprt_substrate-spec"/>
</dbReference>
<name>A0A975AUM9_9THEO</name>